<name>A0ABR0EK23_ZASCE</name>
<reference evidence="2 3" key="1">
    <citation type="journal article" date="2023" name="G3 (Bethesda)">
        <title>A chromosome-level genome assembly of Zasmidium syzygii isolated from banana leaves.</title>
        <authorList>
            <person name="van Westerhoven A.C."/>
            <person name="Mehrabi R."/>
            <person name="Talebi R."/>
            <person name="Steentjes M.B.F."/>
            <person name="Corcolon B."/>
            <person name="Chong P.A."/>
            <person name="Kema G.H.J."/>
            <person name="Seidl M.F."/>
        </authorList>
    </citation>
    <scope>NUCLEOTIDE SEQUENCE [LARGE SCALE GENOMIC DNA]</scope>
    <source>
        <strain evidence="2 3">P124</strain>
    </source>
</reference>
<sequence>MSSTQETVLNDQERMYHELDKTMMQANHSNDYDKAISTAHTLISADDVPLHIYARACMVLGGSDEDDFLIWAEEAMRIGEEIAGEDPELAENCREVYDEAMEEKARLEAQLRASGWEEQGGDREGEEEEKDE</sequence>
<gene>
    <name evidence="2" type="ORF">PRZ48_007718</name>
</gene>
<evidence type="ECO:0000256" key="1">
    <source>
        <dbReference type="SAM" id="MobiDB-lite"/>
    </source>
</evidence>
<accession>A0ABR0EK23</accession>
<evidence type="ECO:0000313" key="3">
    <source>
        <dbReference type="Proteomes" id="UP001305779"/>
    </source>
</evidence>
<protein>
    <submittedName>
        <fullName evidence="2">Uncharacterized protein</fullName>
    </submittedName>
</protein>
<dbReference type="EMBL" id="JAXOVC010000005">
    <property type="protein sequence ID" value="KAK4501909.1"/>
    <property type="molecule type" value="Genomic_DNA"/>
</dbReference>
<proteinExistence type="predicted"/>
<organism evidence="2 3">
    <name type="scientific">Zasmidium cellare</name>
    <name type="common">Wine cellar mold</name>
    <name type="synonym">Racodium cellare</name>
    <dbReference type="NCBI Taxonomy" id="395010"/>
    <lineage>
        <taxon>Eukaryota</taxon>
        <taxon>Fungi</taxon>
        <taxon>Dikarya</taxon>
        <taxon>Ascomycota</taxon>
        <taxon>Pezizomycotina</taxon>
        <taxon>Dothideomycetes</taxon>
        <taxon>Dothideomycetidae</taxon>
        <taxon>Mycosphaerellales</taxon>
        <taxon>Mycosphaerellaceae</taxon>
        <taxon>Zasmidium</taxon>
    </lineage>
</organism>
<dbReference type="Proteomes" id="UP001305779">
    <property type="component" value="Unassembled WGS sequence"/>
</dbReference>
<evidence type="ECO:0000313" key="2">
    <source>
        <dbReference type="EMBL" id="KAK4501909.1"/>
    </source>
</evidence>
<keyword evidence="3" id="KW-1185">Reference proteome</keyword>
<feature type="region of interest" description="Disordered" evidence="1">
    <location>
        <begin position="109"/>
        <end position="132"/>
    </location>
</feature>
<comment type="caution">
    <text evidence="2">The sequence shown here is derived from an EMBL/GenBank/DDBJ whole genome shotgun (WGS) entry which is preliminary data.</text>
</comment>